<dbReference type="Pfam" id="PF02397">
    <property type="entry name" value="Bac_transf"/>
    <property type="match status" value="1"/>
</dbReference>
<evidence type="ECO:0000313" key="9">
    <source>
        <dbReference type="EMBL" id="BAY97935.1"/>
    </source>
</evidence>
<dbReference type="EMBL" id="AP018248">
    <property type="protein sequence ID" value="BAY97935.1"/>
    <property type="molecule type" value="Genomic_DNA"/>
</dbReference>
<feature type="transmembrane region" description="Helical" evidence="7">
    <location>
        <begin position="21"/>
        <end position="44"/>
    </location>
</feature>
<reference evidence="9 10" key="1">
    <citation type="submission" date="2017-06" db="EMBL/GenBank/DDBJ databases">
        <title>Genome sequencing of cyanobaciteial culture collection at National Institute for Environmental Studies (NIES).</title>
        <authorList>
            <person name="Hirose Y."/>
            <person name="Shimura Y."/>
            <person name="Fujisawa T."/>
            <person name="Nakamura Y."/>
            <person name="Kawachi M."/>
        </authorList>
    </citation>
    <scope>NUCLEOTIDE SEQUENCE [LARGE SCALE GENOMIC DNA]</scope>
    <source>
        <strain evidence="9 10">NIES-37</strain>
    </source>
</reference>
<evidence type="ECO:0000256" key="3">
    <source>
        <dbReference type="ARBA" id="ARBA00022679"/>
    </source>
</evidence>
<dbReference type="AlphaFoldDB" id="A0A1Z4MWU3"/>
<dbReference type="Proteomes" id="UP000218785">
    <property type="component" value="Chromosome"/>
</dbReference>
<protein>
    <recommendedName>
        <fullName evidence="8">Bacterial sugar transferase domain-containing protein</fullName>
    </recommendedName>
</protein>
<dbReference type="NCBIfam" id="TIGR03025">
    <property type="entry name" value="EPS_sugtrans"/>
    <property type="match status" value="1"/>
</dbReference>
<dbReference type="GO" id="GO:0016020">
    <property type="term" value="C:membrane"/>
    <property type="evidence" value="ECO:0007669"/>
    <property type="project" value="UniProtKB-SubCell"/>
</dbReference>
<evidence type="ECO:0000256" key="2">
    <source>
        <dbReference type="ARBA" id="ARBA00006464"/>
    </source>
</evidence>
<evidence type="ECO:0000256" key="5">
    <source>
        <dbReference type="ARBA" id="ARBA00022989"/>
    </source>
</evidence>
<keyword evidence="4 7" id="KW-0812">Transmembrane</keyword>
<sequence>MFNIPFHTYRGSVQVITIPRLMPVLLLVGDIFGLVVCLGVAFWLRLGQPIAGFDGVVCGFMLLVLAGLYLADTYHPDTQIAGLRAPARILLASFIVAAITSALIYLTGTWGQHPLLGRGILLVSLGIFTIWAVILRLWAVKWLRSHAEQSQWLMLGGGESGMKFAQMFLEHNPLGRLVVLAEASQDIAELAKTESHLSYGGGLNNLSAWMQQPLSGVVVATPRDFSDIQVQQLMQLRLQGIPTYRLPDICETLWYKLPSSVLEDSWLAFSAGFNLVPGGISLKVKRVIDLILASLLLIFLFPLMLLAMLAIKLDSHGPVFYSQVRTGLYSKPFRVYKFRSMYQDAEKRGAQWATQRDPRITRVGYWLRVLRIDELPQIFNVLRGDMSLIGPRPERPEFDIKLKEAIPYYELRYLVKPGITGWAQVLYPYGASVEDAAQKLAYDLYYIKNYSLWLDIAIAFKTVRVVLLGKGR</sequence>
<gene>
    <name evidence="9" type="ORF">NIES37_18830</name>
</gene>
<name>A0A1Z4MWU3_9CYAN</name>
<evidence type="ECO:0000256" key="6">
    <source>
        <dbReference type="ARBA" id="ARBA00023136"/>
    </source>
</evidence>
<evidence type="ECO:0000313" key="10">
    <source>
        <dbReference type="Proteomes" id="UP000218785"/>
    </source>
</evidence>
<organism evidence="9 10">
    <name type="scientific">Tolypothrix tenuis PCC 7101</name>
    <dbReference type="NCBI Taxonomy" id="231146"/>
    <lineage>
        <taxon>Bacteria</taxon>
        <taxon>Bacillati</taxon>
        <taxon>Cyanobacteriota</taxon>
        <taxon>Cyanophyceae</taxon>
        <taxon>Nostocales</taxon>
        <taxon>Tolypothrichaceae</taxon>
        <taxon>Tolypothrix</taxon>
    </lineage>
</organism>
<dbReference type="KEGG" id="ttq:NIES37_18830"/>
<keyword evidence="6 7" id="KW-0472">Membrane</keyword>
<proteinExistence type="inferred from homology"/>
<comment type="subcellular location">
    <subcellularLocation>
        <location evidence="1">Membrane</location>
        <topology evidence="1">Multi-pass membrane protein</topology>
    </subcellularLocation>
</comment>
<evidence type="ECO:0000259" key="8">
    <source>
        <dbReference type="Pfam" id="PF02397"/>
    </source>
</evidence>
<dbReference type="InterPro" id="IPR017475">
    <property type="entry name" value="EPS_sugar_tfrase"/>
</dbReference>
<dbReference type="GO" id="GO:0089702">
    <property type="term" value="F:undecaprenyl-phosphate glucose phosphotransferase activity"/>
    <property type="evidence" value="ECO:0007669"/>
    <property type="project" value="TreeGrafter"/>
</dbReference>
<keyword evidence="10" id="KW-1185">Reference proteome</keyword>
<feature type="transmembrane region" description="Helical" evidence="7">
    <location>
        <begin position="89"/>
        <end position="108"/>
    </location>
</feature>
<feature type="transmembrane region" description="Helical" evidence="7">
    <location>
        <begin position="120"/>
        <end position="139"/>
    </location>
</feature>
<evidence type="ECO:0000256" key="1">
    <source>
        <dbReference type="ARBA" id="ARBA00004141"/>
    </source>
</evidence>
<dbReference type="PANTHER" id="PTHR30576">
    <property type="entry name" value="COLANIC BIOSYNTHESIS UDP-GLUCOSE LIPID CARRIER TRANSFERASE"/>
    <property type="match status" value="1"/>
</dbReference>
<dbReference type="GO" id="GO:0009242">
    <property type="term" value="P:colanic acid biosynthetic process"/>
    <property type="evidence" value="ECO:0007669"/>
    <property type="project" value="TreeGrafter"/>
</dbReference>
<dbReference type="RefSeq" id="WP_190445744.1">
    <property type="nucleotide sequence ID" value="NZ_CAWNJS010000001.1"/>
</dbReference>
<accession>A0A1Z4MWU3</accession>
<evidence type="ECO:0000256" key="4">
    <source>
        <dbReference type="ARBA" id="ARBA00022692"/>
    </source>
</evidence>
<dbReference type="PANTHER" id="PTHR30576:SF21">
    <property type="entry name" value="UDP-GLUCOSE:UNDECAPRENYL-PHOSPHATE GLUCOSE-1-PHOSPHATE TRANSFERASE"/>
    <property type="match status" value="1"/>
</dbReference>
<feature type="transmembrane region" description="Helical" evidence="7">
    <location>
        <begin position="290"/>
        <end position="311"/>
    </location>
</feature>
<comment type="similarity">
    <text evidence="2">Belongs to the bacterial sugar transferase family.</text>
</comment>
<dbReference type="InterPro" id="IPR003362">
    <property type="entry name" value="Bact_transf"/>
</dbReference>
<keyword evidence="5 7" id="KW-1133">Transmembrane helix</keyword>
<feature type="transmembrane region" description="Helical" evidence="7">
    <location>
        <begin position="50"/>
        <end position="69"/>
    </location>
</feature>
<evidence type="ECO:0000256" key="7">
    <source>
        <dbReference type="SAM" id="Phobius"/>
    </source>
</evidence>
<feature type="domain" description="Bacterial sugar transferase" evidence="8">
    <location>
        <begin position="285"/>
        <end position="467"/>
    </location>
</feature>
<keyword evidence="3" id="KW-0808">Transferase</keyword>